<dbReference type="Proteomes" id="UP000640426">
    <property type="component" value="Unassembled WGS sequence"/>
</dbReference>
<dbReference type="EMBL" id="JAELXS010000006">
    <property type="protein sequence ID" value="MBJ6122657.1"/>
    <property type="molecule type" value="Genomic_DNA"/>
</dbReference>
<gene>
    <name evidence="2" type="ORF">JAO74_12725</name>
</gene>
<evidence type="ECO:0000313" key="2">
    <source>
        <dbReference type="EMBL" id="MBJ6122657.1"/>
    </source>
</evidence>
<feature type="domain" description="Globin-sensor" evidence="1">
    <location>
        <begin position="5"/>
        <end position="165"/>
    </location>
</feature>
<dbReference type="InterPro" id="IPR039379">
    <property type="entry name" value="Protoglobin_sensor_dom"/>
</dbReference>
<keyword evidence="3" id="KW-1185">Reference proteome</keyword>
<proteinExistence type="predicted"/>
<dbReference type="InterPro" id="IPR044398">
    <property type="entry name" value="Globin-sensor_dom"/>
</dbReference>
<dbReference type="Pfam" id="PF11563">
    <property type="entry name" value="Protoglobin"/>
    <property type="match status" value="1"/>
</dbReference>
<dbReference type="Gene3D" id="1.10.287.950">
    <property type="entry name" value="Methyl-accepting chemotaxis protein"/>
    <property type="match status" value="1"/>
</dbReference>
<accession>A0ABS0XRJ1</accession>
<feature type="non-terminal residue" evidence="2">
    <location>
        <position position="249"/>
    </location>
</feature>
<dbReference type="SUPFAM" id="SSF46458">
    <property type="entry name" value="Globin-like"/>
    <property type="match status" value="1"/>
</dbReference>
<name>A0ABS0XRJ1_9SPHN</name>
<reference evidence="3" key="1">
    <citation type="submission" date="2020-12" db="EMBL/GenBank/DDBJ databases">
        <title>Hymenobacter sp.</title>
        <authorList>
            <person name="Kim M.K."/>
        </authorList>
    </citation>
    <scope>NUCLEOTIDE SEQUENCE [LARGE SCALE GENOMIC DNA]</scope>
    <source>
        <strain evidence="3">BT553</strain>
    </source>
</reference>
<dbReference type="InterPro" id="IPR009050">
    <property type="entry name" value="Globin-like_sf"/>
</dbReference>
<dbReference type="InterPro" id="IPR012292">
    <property type="entry name" value="Globin/Proto"/>
</dbReference>
<comment type="caution">
    <text evidence="2">The sequence shown here is derived from an EMBL/GenBank/DDBJ whole genome shotgun (WGS) entry which is preliminary data.</text>
</comment>
<dbReference type="Gene3D" id="1.10.490.10">
    <property type="entry name" value="Globins"/>
    <property type="match status" value="1"/>
</dbReference>
<organism evidence="2 3">
    <name type="scientific">Sphingomonas mollis</name>
    <dbReference type="NCBI Taxonomy" id="2795726"/>
    <lineage>
        <taxon>Bacteria</taxon>
        <taxon>Pseudomonadati</taxon>
        <taxon>Pseudomonadota</taxon>
        <taxon>Alphaproteobacteria</taxon>
        <taxon>Sphingomonadales</taxon>
        <taxon>Sphingomonadaceae</taxon>
        <taxon>Sphingomonas</taxon>
    </lineage>
</organism>
<dbReference type="CDD" id="cd01068">
    <property type="entry name" value="globin_sensor"/>
    <property type="match status" value="1"/>
</dbReference>
<sequence>MPVDQVKSRLAFMEVSADQQATVAAVRPLIGKLIGKALDRFYARVRQQPETARFFRDGSHVSSAKAAQESHWMNIANGRFDEEFHASVRRIGAVHARIGLEPRWYVGAYALVLEELLAGIGRHYSPWRRALALFRAPTATDASIAIVKAALLDMELSLSVYFEEAQVERDAAITATEQALTALASGELTTTLSGLPGSFAVLESSYNEALGKLRDLIGSVTDSATTIRTGSGEIAQASEDLARRTESNA</sequence>
<protein>
    <submittedName>
        <fullName evidence="2">Chemotaxis protein</fullName>
    </submittedName>
</protein>
<evidence type="ECO:0000259" key="1">
    <source>
        <dbReference type="Pfam" id="PF11563"/>
    </source>
</evidence>
<evidence type="ECO:0000313" key="3">
    <source>
        <dbReference type="Proteomes" id="UP000640426"/>
    </source>
</evidence>